<evidence type="ECO:0000313" key="7">
    <source>
        <dbReference type="Proteomes" id="UP000275348"/>
    </source>
</evidence>
<organism evidence="6 7">
    <name type="scientific">Faecalibacter macacae</name>
    <dbReference type="NCBI Taxonomy" id="1859289"/>
    <lineage>
        <taxon>Bacteria</taxon>
        <taxon>Pseudomonadati</taxon>
        <taxon>Bacteroidota</taxon>
        <taxon>Flavobacteriia</taxon>
        <taxon>Flavobacteriales</taxon>
        <taxon>Weeksellaceae</taxon>
        <taxon>Faecalibacter</taxon>
    </lineage>
</organism>
<sequence length="654" mass="74421">MSLNSLFDPNYNSEKNFIIDLLDKAKKKNLNGVTFIDELTGLIESDESKRLFLIQQLNKIFSNINFISYLVDSGIHVEDGIISVFRKRIVDFILPDIEDNNELTSLVNDVFYDSKRYQIISSIPKDRWTKFFTVLAQNMPEEFAKKKINSVKNSLLQAMLILSDRVSGGFSGKEMIRYSSEVNYIGNPFSVLSLHINKILLKPDAPFDILEIKECISNCRKLLDDILTQKDYKGISLDVAAKINRIQQQLTRLQVVLGSFNDIKNGNLIAFYSNSAKTWTEYYSPKKWMSNQLSSTLYLITFLVTYHNGKTGEKYITTTAKDYVRMFWTACGGGLIVAILCFIKTAIGNVPDSSPFFKGFFFSVNYAIGFTTIYLLHWTLATKQPSMTAARIARALVPVSGTDLNVKDFTTLFAQLCRSQMIAFLGNVIAGFSVALLIFLFLDKVLGIEVLKYSKAYHYWEEVVIMDPQIFYFGGIAGIFLFISGLISGITINNQRFYNIPERIYHHPLLVKFFGSNRRRKISNWFERNNGGIVGNIAFGFMMGFAFLIGEILGIPFDIRHITFAAGNFAIGIGGMDYHFTDKGAIFMGFVSVFLIGWCNFIVSFVLSLLLAFRSNNLPFYKIFPMFINIIKAFFRNPLPFFIPPLWTKSKEEA</sequence>
<feature type="transmembrane region" description="Helical" evidence="5">
    <location>
        <begin position="422"/>
        <end position="442"/>
    </location>
</feature>
<feature type="transmembrane region" description="Helical" evidence="5">
    <location>
        <begin position="288"/>
        <end position="306"/>
    </location>
</feature>
<dbReference type="GO" id="GO:0016020">
    <property type="term" value="C:membrane"/>
    <property type="evidence" value="ECO:0007669"/>
    <property type="project" value="UniProtKB-SubCell"/>
</dbReference>
<dbReference type="AlphaFoldDB" id="A0A3L9MG42"/>
<reference evidence="6 7" key="1">
    <citation type="submission" date="2018-10" db="EMBL/GenBank/DDBJ databases">
        <authorList>
            <person name="Chen X."/>
        </authorList>
    </citation>
    <scope>NUCLEOTIDE SEQUENCE [LARGE SCALE GENOMIC DNA]</scope>
    <source>
        <strain evidence="6 7">YIM 102668</strain>
    </source>
</reference>
<feature type="transmembrane region" description="Helical" evidence="5">
    <location>
        <begin position="359"/>
        <end position="381"/>
    </location>
</feature>
<evidence type="ECO:0000313" key="6">
    <source>
        <dbReference type="EMBL" id="RLZ11913.1"/>
    </source>
</evidence>
<evidence type="ECO:0000256" key="3">
    <source>
        <dbReference type="ARBA" id="ARBA00022989"/>
    </source>
</evidence>
<dbReference type="Pfam" id="PF10136">
    <property type="entry name" value="SpecificRecomb"/>
    <property type="match status" value="1"/>
</dbReference>
<dbReference type="Gene3D" id="1.20.1080.10">
    <property type="entry name" value="Glycerol uptake facilitator protein"/>
    <property type="match status" value="1"/>
</dbReference>
<name>A0A3L9MG42_9FLAO</name>
<feature type="transmembrane region" description="Helical" evidence="5">
    <location>
        <begin position="327"/>
        <end position="347"/>
    </location>
</feature>
<dbReference type="RefSeq" id="WP_121933722.1">
    <property type="nucleotide sequence ID" value="NZ_RDOJ01000003.1"/>
</dbReference>
<comment type="subcellular location">
    <subcellularLocation>
        <location evidence="1">Membrane</location>
        <topology evidence="1">Multi-pass membrane protein</topology>
    </subcellularLocation>
</comment>
<feature type="transmembrane region" description="Helical" evidence="5">
    <location>
        <begin position="533"/>
        <end position="555"/>
    </location>
</feature>
<evidence type="ECO:0000256" key="4">
    <source>
        <dbReference type="ARBA" id="ARBA00023136"/>
    </source>
</evidence>
<dbReference type="EMBL" id="RDOJ01000003">
    <property type="protein sequence ID" value="RLZ11913.1"/>
    <property type="molecule type" value="Genomic_DNA"/>
</dbReference>
<accession>A0A3L9MG42</accession>
<protein>
    <submittedName>
        <fullName evidence="6">Site-specific recombinase Gcr</fullName>
    </submittedName>
</protein>
<evidence type="ECO:0000256" key="1">
    <source>
        <dbReference type="ARBA" id="ARBA00004141"/>
    </source>
</evidence>
<keyword evidence="4 5" id="KW-0472">Membrane</keyword>
<feature type="transmembrane region" description="Helical" evidence="5">
    <location>
        <begin position="587"/>
        <end position="613"/>
    </location>
</feature>
<evidence type="ECO:0000256" key="5">
    <source>
        <dbReference type="SAM" id="Phobius"/>
    </source>
</evidence>
<gene>
    <name evidence="6" type="ORF">EAH69_03040</name>
</gene>
<dbReference type="Proteomes" id="UP000275348">
    <property type="component" value="Unassembled WGS sequence"/>
</dbReference>
<keyword evidence="3 5" id="KW-1133">Transmembrane helix</keyword>
<dbReference type="OrthoDB" id="5688397at2"/>
<comment type="caution">
    <text evidence="6">The sequence shown here is derived from an EMBL/GenBank/DDBJ whole genome shotgun (WGS) entry which is preliminary data.</text>
</comment>
<keyword evidence="2 5" id="KW-0812">Transmembrane</keyword>
<proteinExistence type="predicted"/>
<feature type="transmembrane region" description="Helical" evidence="5">
    <location>
        <begin position="470"/>
        <end position="492"/>
    </location>
</feature>
<dbReference type="InterPro" id="IPR011385">
    <property type="entry name" value="Site-sp_rcmbase"/>
</dbReference>
<evidence type="ECO:0000256" key="2">
    <source>
        <dbReference type="ARBA" id="ARBA00022692"/>
    </source>
</evidence>
<dbReference type="InterPro" id="IPR023271">
    <property type="entry name" value="Aquaporin-like"/>
</dbReference>
<keyword evidence="7" id="KW-1185">Reference proteome</keyword>